<accession>A0A329RCC5</accession>
<gene>
    <name evidence="3" type="ORF">PC110_g21276</name>
</gene>
<evidence type="ECO:0000256" key="1">
    <source>
        <dbReference type="SAM" id="MobiDB-lite"/>
    </source>
</evidence>
<dbReference type="EMBL" id="MJFZ01001366">
    <property type="protein sequence ID" value="RAW22283.1"/>
    <property type="molecule type" value="Genomic_DNA"/>
</dbReference>
<organism evidence="3 4">
    <name type="scientific">Phytophthora cactorum</name>
    <dbReference type="NCBI Taxonomy" id="29920"/>
    <lineage>
        <taxon>Eukaryota</taxon>
        <taxon>Sar</taxon>
        <taxon>Stramenopiles</taxon>
        <taxon>Oomycota</taxon>
        <taxon>Peronosporomycetes</taxon>
        <taxon>Peronosporales</taxon>
        <taxon>Peronosporaceae</taxon>
        <taxon>Phytophthora</taxon>
    </lineage>
</organism>
<evidence type="ECO:0000259" key="2">
    <source>
        <dbReference type="Pfam" id="PF24626"/>
    </source>
</evidence>
<dbReference type="AlphaFoldDB" id="A0A329RCC5"/>
<keyword evidence="4" id="KW-1185">Reference proteome</keyword>
<feature type="region of interest" description="Disordered" evidence="1">
    <location>
        <begin position="152"/>
        <end position="288"/>
    </location>
</feature>
<name>A0A329RCC5_9STRA</name>
<dbReference type="Proteomes" id="UP000251314">
    <property type="component" value="Unassembled WGS sequence"/>
</dbReference>
<dbReference type="InterPro" id="IPR056924">
    <property type="entry name" value="SH3_Tf2-1"/>
</dbReference>
<sequence length="288" mass="31424">NASTGFTPFNVNGLANPHVPLTPPRRGSGLSERGIADRLADISPIAVRKQVDDFVSLRVSVLCKVRDAMAASQDLQKEYADAQARVSAVFKTKLRPRFIGPLKIVAKKGLGYTLILPKKMSTHPVFYVGLLKPYHDPAQVSVEVLAQGRRVAAEPQAAGRQRVVEPQDAGRTVEGAATDRADPAAEQPDAQDRRPSSEGHSVSRTSPPDGASRRDLAPSGRVRHSRRERRSSASEHTDPAQSHRGGSQRKGPGEARPPPALLDEHGELHYPVERLVTRRRRQGRTNIL</sequence>
<evidence type="ECO:0000313" key="4">
    <source>
        <dbReference type="Proteomes" id="UP000251314"/>
    </source>
</evidence>
<proteinExistence type="predicted"/>
<comment type="caution">
    <text evidence="3">The sequence shown here is derived from an EMBL/GenBank/DDBJ whole genome shotgun (WGS) entry which is preliminary data.</text>
</comment>
<feature type="compositionally biased region" description="Basic and acidic residues" evidence="1">
    <location>
        <begin position="262"/>
        <end position="276"/>
    </location>
</feature>
<feature type="domain" description="Tf2-1-like SH3-like" evidence="2">
    <location>
        <begin position="90"/>
        <end position="135"/>
    </location>
</feature>
<evidence type="ECO:0000313" key="3">
    <source>
        <dbReference type="EMBL" id="RAW22283.1"/>
    </source>
</evidence>
<protein>
    <recommendedName>
        <fullName evidence="2">Tf2-1-like SH3-like domain-containing protein</fullName>
    </recommendedName>
</protein>
<dbReference type="Pfam" id="PF24626">
    <property type="entry name" value="SH3_Tf2-1"/>
    <property type="match status" value="1"/>
</dbReference>
<dbReference type="VEuPathDB" id="FungiDB:PC110_g21276"/>
<dbReference type="OrthoDB" id="1280581at2759"/>
<feature type="compositionally biased region" description="Basic residues" evidence="1">
    <location>
        <begin position="277"/>
        <end position="288"/>
    </location>
</feature>
<dbReference type="STRING" id="29920.A0A329RCC5"/>
<feature type="non-terminal residue" evidence="3">
    <location>
        <position position="1"/>
    </location>
</feature>
<reference evidence="3 4" key="1">
    <citation type="submission" date="2018-01" db="EMBL/GenBank/DDBJ databases">
        <title>Draft genome of the strawberry crown rot pathogen Phytophthora cactorum.</title>
        <authorList>
            <person name="Armitage A.D."/>
            <person name="Lysoe E."/>
            <person name="Nellist C.F."/>
            <person name="Harrison R.J."/>
            <person name="Brurberg M.B."/>
        </authorList>
    </citation>
    <scope>NUCLEOTIDE SEQUENCE [LARGE SCALE GENOMIC DNA]</scope>
    <source>
        <strain evidence="3 4">10300</strain>
    </source>
</reference>